<dbReference type="GO" id="GO:0005126">
    <property type="term" value="F:cytokine receptor binding"/>
    <property type="evidence" value="ECO:0007669"/>
    <property type="project" value="InterPro"/>
</dbReference>
<feature type="chain" id="PRO_5025681571" evidence="9">
    <location>
        <begin position="21"/>
        <end position="191"/>
    </location>
</feature>
<dbReference type="InterPro" id="IPR009079">
    <property type="entry name" value="4_helix_cytokine-like_core"/>
</dbReference>
<organism evidence="10 11">
    <name type="scientific">Podarcis muralis</name>
    <name type="common">Wall lizard</name>
    <name type="synonym">Lacerta muralis</name>
    <dbReference type="NCBI Taxonomy" id="64176"/>
    <lineage>
        <taxon>Eukaryota</taxon>
        <taxon>Metazoa</taxon>
        <taxon>Chordata</taxon>
        <taxon>Craniata</taxon>
        <taxon>Vertebrata</taxon>
        <taxon>Euteleostomi</taxon>
        <taxon>Lepidosauria</taxon>
        <taxon>Squamata</taxon>
        <taxon>Bifurcata</taxon>
        <taxon>Unidentata</taxon>
        <taxon>Episquamata</taxon>
        <taxon>Laterata</taxon>
        <taxon>Lacertibaenia</taxon>
        <taxon>Lacertidae</taxon>
        <taxon>Podarcis</taxon>
    </lineage>
</organism>
<reference evidence="10" key="2">
    <citation type="submission" date="2025-08" db="UniProtKB">
        <authorList>
            <consortium name="Ensembl"/>
        </authorList>
    </citation>
    <scope>IDENTIFICATION</scope>
</reference>
<dbReference type="PANTHER" id="PTHR11691:SF73">
    <property type="entry name" value="INTERFERON BETA"/>
    <property type="match status" value="1"/>
</dbReference>
<dbReference type="GeneTree" id="ENSGT01000000214430"/>
<reference evidence="10" key="3">
    <citation type="submission" date="2025-09" db="UniProtKB">
        <authorList>
            <consortium name="Ensembl"/>
        </authorList>
    </citation>
    <scope>IDENTIFICATION</scope>
</reference>
<proteinExistence type="inferred from homology"/>
<dbReference type="Ensembl" id="ENSPMRT00000035750.1">
    <property type="protein sequence ID" value="ENSPMRP00000033699.1"/>
    <property type="gene ID" value="ENSPMRG00000021849.1"/>
</dbReference>
<evidence type="ECO:0000256" key="7">
    <source>
        <dbReference type="ARBA" id="ARBA00023157"/>
    </source>
</evidence>
<dbReference type="SUPFAM" id="SSF47266">
    <property type="entry name" value="4-helical cytokines"/>
    <property type="match status" value="1"/>
</dbReference>
<accession>A0A670KDJ8</accession>
<dbReference type="PROSITE" id="PS00252">
    <property type="entry name" value="INTERFERON_A_B_D"/>
    <property type="match status" value="1"/>
</dbReference>
<evidence type="ECO:0000256" key="6">
    <source>
        <dbReference type="ARBA" id="ARBA00023118"/>
    </source>
</evidence>
<evidence type="ECO:0000256" key="2">
    <source>
        <dbReference type="ARBA" id="ARBA00011033"/>
    </source>
</evidence>
<keyword evidence="11" id="KW-1185">Reference proteome</keyword>
<evidence type="ECO:0000313" key="10">
    <source>
        <dbReference type="Ensembl" id="ENSPMRP00000033699.1"/>
    </source>
</evidence>
<dbReference type="GO" id="GO:0005615">
    <property type="term" value="C:extracellular space"/>
    <property type="evidence" value="ECO:0007669"/>
    <property type="project" value="UniProtKB-KW"/>
</dbReference>
<name>A0A670KDJ8_PODMU</name>
<evidence type="ECO:0000313" key="11">
    <source>
        <dbReference type="Proteomes" id="UP000472272"/>
    </source>
</evidence>
<dbReference type="PRINTS" id="PR00266">
    <property type="entry name" value="INTERFERONAB"/>
</dbReference>
<dbReference type="GO" id="GO:0006955">
    <property type="term" value="P:immune response"/>
    <property type="evidence" value="ECO:0007669"/>
    <property type="project" value="UniProtKB-ARBA"/>
</dbReference>
<evidence type="ECO:0000256" key="9">
    <source>
        <dbReference type="SAM" id="SignalP"/>
    </source>
</evidence>
<evidence type="ECO:0000256" key="1">
    <source>
        <dbReference type="ARBA" id="ARBA00004613"/>
    </source>
</evidence>
<dbReference type="InterPro" id="IPR000471">
    <property type="entry name" value="Interferon_alpha/beta/delta"/>
</dbReference>
<keyword evidence="7" id="KW-1015">Disulfide bond</keyword>
<keyword evidence="6 8" id="KW-0051">Antiviral defense</keyword>
<dbReference type="PANTHER" id="PTHR11691">
    <property type="entry name" value="TYPE I INTERFERON"/>
    <property type="match status" value="1"/>
</dbReference>
<feature type="signal peptide" evidence="9">
    <location>
        <begin position="1"/>
        <end position="20"/>
    </location>
</feature>
<keyword evidence="4" id="KW-0964">Secreted</keyword>
<comment type="similarity">
    <text evidence="2 8">Belongs to the alpha/beta interferon family.</text>
</comment>
<sequence>MADFYSVCLVLVLSGKLAQSSPLSKCPVLHTRWNQMIQTNLNHLCRTAGQFPLQCISETTDFRFPLKALNALESDGAVIIVREVLQQSLNVLGKDHPWGAWNATCLESLQSDLYQQTKQLEACAKETQGGKLANSANGAPSPSPIKVKRYFQRMNSFLATNQQSRCAWELVHLELKGCFLFITQLLNKLKE</sequence>
<reference evidence="10 11" key="1">
    <citation type="journal article" date="2019" name="Proc. Natl. Acad. Sci. U.S.A.">
        <title>Regulatory changes in pterin and carotenoid genes underlie balanced color polymorphisms in the wall lizard.</title>
        <authorList>
            <person name="Andrade P."/>
            <person name="Pinho C."/>
            <person name="Perez I de Lanuza G."/>
            <person name="Afonso S."/>
            <person name="Brejcha J."/>
            <person name="Rubin C.J."/>
            <person name="Wallerman O."/>
            <person name="Pereira P."/>
            <person name="Sabatino S.J."/>
            <person name="Bellati A."/>
            <person name="Pellitteri-Rosa D."/>
            <person name="Bosakova Z."/>
            <person name="Bunikis I."/>
            <person name="Carretero M.A."/>
            <person name="Feiner N."/>
            <person name="Marsik P."/>
            <person name="Pauperio F."/>
            <person name="Salvi D."/>
            <person name="Soler L."/>
            <person name="While G.M."/>
            <person name="Uller T."/>
            <person name="Font E."/>
            <person name="Andersson L."/>
            <person name="Carneiro M."/>
        </authorList>
    </citation>
    <scope>NUCLEOTIDE SEQUENCE</scope>
</reference>
<dbReference type="OMA" id="CFLFITQ"/>
<evidence type="ECO:0000256" key="4">
    <source>
        <dbReference type="ARBA" id="ARBA00022525"/>
    </source>
</evidence>
<keyword evidence="3 8" id="KW-0202">Cytokine</keyword>
<dbReference type="Proteomes" id="UP000472272">
    <property type="component" value="Chromosome 17"/>
</dbReference>
<dbReference type="SMART" id="SM00076">
    <property type="entry name" value="IFabd"/>
    <property type="match status" value="1"/>
</dbReference>
<dbReference type="GO" id="GO:0005125">
    <property type="term" value="F:cytokine activity"/>
    <property type="evidence" value="ECO:0007669"/>
    <property type="project" value="UniProtKB-KW"/>
</dbReference>
<evidence type="ECO:0000256" key="3">
    <source>
        <dbReference type="ARBA" id="ARBA00022514"/>
    </source>
</evidence>
<gene>
    <name evidence="10" type="primary">IFNK</name>
</gene>
<evidence type="ECO:0000256" key="5">
    <source>
        <dbReference type="ARBA" id="ARBA00022729"/>
    </source>
</evidence>
<dbReference type="Pfam" id="PF00143">
    <property type="entry name" value="Interferon"/>
    <property type="match status" value="1"/>
</dbReference>
<protein>
    <submittedName>
        <fullName evidence="10">Interferon kappa</fullName>
    </submittedName>
</protein>
<comment type="subcellular location">
    <subcellularLocation>
        <location evidence="1">Secreted</location>
    </subcellularLocation>
</comment>
<dbReference type="AlphaFoldDB" id="A0A670KDJ8"/>
<dbReference type="GO" id="GO:0051607">
    <property type="term" value="P:defense response to virus"/>
    <property type="evidence" value="ECO:0007669"/>
    <property type="project" value="UniProtKB-KW"/>
</dbReference>
<dbReference type="Gene3D" id="1.20.1250.10">
    <property type="match status" value="1"/>
</dbReference>
<evidence type="ECO:0000256" key="8">
    <source>
        <dbReference type="RuleBase" id="RU000436"/>
    </source>
</evidence>
<keyword evidence="5 9" id="KW-0732">Signal</keyword>